<evidence type="ECO:0000313" key="8">
    <source>
        <dbReference type="Proteomes" id="UP001063166"/>
    </source>
</evidence>
<dbReference type="Proteomes" id="UP001063166">
    <property type="component" value="Unassembled WGS sequence"/>
</dbReference>
<organism evidence="7 8">
    <name type="scientific">Lyophyllum shimeji</name>
    <name type="common">Hon-shimeji</name>
    <name type="synonym">Tricholoma shimeji</name>
    <dbReference type="NCBI Taxonomy" id="47721"/>
    <lineage>
        <taxon>Eukaryota</taxon>
        <taxon>Fungi</taxon>
        <taxon>Dikarya</taxon>
        <taxon>Basidiomycota</taxon>
        <taxon>Agaricomycotina</taxon>
        <taxon>Agaricomycetes</taxon>
        <taxon>Agaricomycetidae</taxon>
        <taxon>Agaricales</taxon>
        <taxon>Tricholomatineae</taxon>
        <taxon>Lyophyllaceae</taxon>
        <taxon>Lyophyllum</taxon>
    </lineage>
</organism>
<feature type="transmembrane region" description="Helical" evidence="6">
    <location>
        <begin position="34"/>
        <end position="58"/>
    </location>
</feature>
<evidence type="ECO:0000256" key="3">
    <source>
        <dbReference type="ARBA" id="ARBA00022692"/>
    </source>
</evidence>
<dbReference type="AlphaFoldDB" id="A0A9P3US12"/>
<keyword evidence="8" id="KW-1185">Reference proteome</keyword>
<dbReference type="PANTHER" id="PTHR13353:SF5">
    <property type="entry name" value="TRANSMEMBRANE PROTEIN 19"/>
    <property type="match status" value="1"/>
</dbReference>
<evidence type="ECO:0000256" key="4">
    <source>
        <dbReference type="ARBA" id="ARBA00022989"/>
    </source>
</evidence>
<accession>A0A9P3US12</accession>
<reference evidence="7" key="1">
    <citation type="submission" date="2022-07" db="EMBL/GenBank/DDBJ databases">
        <title>The genome of Lyophyllum shimeji provides insight into the initial evolution of ectomycorrhizal fungal genome.</title>
        <authorList>
            <person name="Kobayashi Y."/>
            <person name="Shibata T."/>
            <person name="Hirakawa H."/>
            <person name="Shigenobu S."/>
            <person name="Nishiyama T."/>
            <person name="Yamada A."/>
            <person name="Hasebe M."/>
            <person name="Kawaguchi M."/>
        </authorList>
    </citation>
    <scope>NUCLEOTIDE SEQUENCE</scope>
    <source>
        <strain evidence="7">AT787</strain>
    </source>
</reference>
<sequence length="297" mass="30987">MNDLLLATAFASLLSLHGLRKKSLSPSGASTAFVVGVLMMAGGLRVFGVALIVFYLIGSRATKHGKERKRRLEEGYVDAGYRTGWQVLCNSCWAVMAVTLWNAIHVPGSIHSAILGPLQLHGAEYKPDLWCAAKAGHRGLVFAVLGHFGCCLGDTLASELGILSTRKPRLVTTLREVPPGTNGGMTVWGTACSVAGGAIIGLVMGICLVLENGVCSGGVVWDLVAWGAFSGGFGSLVDSLLGATVQRTRFSEERAVVLQDGSTAAGTVVSGWDVLTNNQVNLLSSAVTAGVVGWMTS</sequence>
<comment type="subcellular location">
    <subcellularLocation>
        <location evidence="1">Membrane</location>
        <topology evidence="1">Multi-pass membrane protein</topology>
    </subcellularLocation>
</comment>
<dbReference type="PANTHER" id="PTHR13353">
    <property type="entry name" value="TRANSMEMBRANE PROTEIN 19"/>
    <property type="match status" value="1"/>
</dbReference>
<dbReference type="Pfam" id="PF01940">
    <property type="entry name" value="DUF92"/>
    <property type="match status" value="1"/>
</dbReference>
<feature type="transmembrane region" description="Helical" evidence="6">
    <location>
        <begin position="223"/>
        <end position="245"/>
    </location>
</feature>
<protein>
    <submittedName>
        <fullName evidence="7">Integral membrane protein DUF92</fullName>
    </submittedName>
</protein>
<feature type="transmembrane region" description="Helical" evidence="6">
    <location>
        <begin position="185"/>
        <end position="211"/>
    </location>
</feature>
<evidence type="ECO:0000313" key="7">
    <source>
        <dbReference type="EMBL" id="GLB42777.1"/>
    </source>
</evidence>
<evidence type="ECO:0000256" key="5">
    <source>
        <dbReference type="ARBA" id="ARBA00023136"/>
    </source>
</evidence>
<evidence type="ECO:0000256" key="2">
    <source>
        <dbReference type="ARBA" id="ARBA00009012"/>
    </source>
</evidence>
<keyword evidence="5 6" id="KW-0472">Membrane</keyword>
<comment type="similarity">
    <text evidence="2">Belongs to the TMEM19 family.</text>
</comment>
<dbReference type="InterPro" id="IPR002794">
    <property type="entry name" value="DUF92_TMEM19"/>
</dbReference>
<name>A0A9P3US12_LYOSH</name>
<dbReference type="OrthoDB" id="30881at2759"/>
<keyword evidence="3 6" id="KW-0812">Transmembrane</keyword>
<dbReference type="EMBL" id="BRPK01000012">
    <property type="protein sequence ID" value="GLB42777.1"/>
    <property type="molecule type" value="Genomic_DNA"/>
</dbReference>
<comment type="caution">
    <text evidence="7">The sequence shown here is derived from an EMBL/GenBank/DDBJ whole genome shotgun (WGS) entry which is preliminary data.</text>
</comment>
<keyword evidence="4 6" id="KW-1133">Transmembrane helix</keyword>
<gene>
    <name evidence="7" type="ORF">LshimejAT787_1202260</name>
</gene>
<proteinExistence type="inferred from homology"/>
<evidence type="ECO:0000256" key="1">
    <source>
        <dbReference type="ARBA" id="ARBA00004141"/>
    </source>
</evidence>
<evidence type="ECO:0000256" key="6">
    <source>
        <dbReference type="SAM" id="Phobius"/>
    </source>
</evidence>
<dbReference type="GO" id="GO:0016020">
    <property type="term" value="C:membrane"/>
    <property type="evidence" value="ECO:0007669"/>
    <property type="project" value="UniProtKB-SubCell"/>
</dbReference>